<dbReference type="PROSITE" id="PS50851">
    <property type="entry name" value="CHEW"/>
    <property type="match status" value="1"/>
</dbReference>
<dbReference type="PANTHER" id="PTHR22617:SF23">
    <property type="entry name" value="CHEMOTAXIS PROTEIN CHEW"/>
    <property type="match status" value="1"/>
</dbReference>
<gene>
    <name evidence="2" type="primary">cheW</name>
    <name evidence="2" type="ORF">GCM10022406_11610</name>
</gene>
<dbReference type="Gene3D" id="2.40.50.180">
    <property type="entry name" value="CheA-289, Domain 4"/>
    <property type="match status" value="1"/>
</dbReference>
<evidence type="ECO:0000313" key="3">
    <source>
        <dbReference type="Proteomes" id="UP001499909"/>
    </source>
</evidence>
<feature type="domain" description="CheW-like" evidence="1">
    <location>
        <begin position="32"/>
        <end position="176"/>
    </location>
</feature>
<dbReference type="SUPFAM" id="SSF50341">
    <property type="entry name" value="CheW-like"/>
    <property type="match status" value="1"/>
</dbReference>
<comment type="caution">
    <text evidence="2">The sequence shown here is derived from an EMBL/GenBank/DDBJ whole genome shotgun (WGS) entry which is preliminary data.</text>
</comment>
<dbReference type="Proteomes" id="UP001499909">
    <property type="component" value="Unassembled WGS sequence"/>
</dbReference>
<dbReference type="PANTHER" id="PTHR22617">
    <property type="entry name" value="CHEMOTAXIS SENSOR HISTIDINE KINASE-RELATED"/>
    <property type="match status" value="1"/>
</dbReference>
<dbReference type="InterPro" id="IPR039315">
    <property type="entry name" value="CheW"/>
</dbReference>
<protein>
    <submittedName>
        <fullName evidence="2">Chemotaxis protein CheW</fullName>
    </submittedName>
</protein>
<accession>A0ABP7MQ79</accession>
<dbReference type="SMART" id="SM00260">
    <property type="entry name" value="CheW"/>
    <property type="match status" value="1"/>
</dbReference>
<dbReference type="InterPro" id="IPR036061">
    <property type="entry name" value="CheW-like_dom_sf"/>
</dbReference>
<dbReference type="InterPro" id="IPR002545">
    <property type="entry name" value="CheW-lke_dom"/>
</dbReference>
<evidence type="ECO:0000259" key="1">
    <source>
        <dbReference type="PROSITE" id="PS50851"/>
    </source>
</evidence>
<dbReference type="Gene3D" id="2.30.30.40">
    <property type="entry name" value="SH3 Domains"/>
    <property type="match status" value="1"/>
</dbReference>
<proteinExistence type="predicted"/>
<sequence>MPEKARDYFSTPLGMPEIESTGEKKVVKQDKLIQLIVFRLGDEEYGIRIEQVKEVTVTPEIARMPKTPPFVKGIANLRGDIIAIIDLEERFKLRSAGEPVTGVSYTLAVEAKDYTIGIVVREVPQPLSIPVSIIEKAPEFIQDINIHDKYIEGIAKVDERIIIVLDMLKLLTPEEIMQLQPKSESSPAQGRTRA</sequence>
<dbReference type="EMBL" id="BAABDH010000018">
    <property type="protein sequence ID" value="GAA3927530.1"/>
    <property type="molecule type" value="Genomic_DNA"/>
</dbReference>
<evidence type="ECO:0000313" key="2">
    <source>
        <dbReference type="EMBL" id="GAA3927530.1"/>
    </source>
</evidence>
<name>A0ABP7MQ79_9BACT</name>
<keyword evidence="3" id="KW-1185">Reference proteome</keyword>
<organism evidence="2 3">
    <name type="scientific">Hymenobacter algoricola</name>
    <dbReference type="NCBI Taxonomy" id="486267"/>
    <lineage>
        <taxon>Bacteria</taxon>
        <taxon>Pseudomonadati</taxon>
        <taxon>Bacteroidota</taxon>
        <taxon>Cytophagia</taxon>
        <taxon>Cytophagales</taxon>
        <taxon>Hymenobacteraceae</taxon>
        <taxon>Hymenobacter</taxon>
    </lineage>
</organism>
<reference evidence="3" key="1">
    <citation type="journal article" date="2019" name="Int. J. Syst. Evol. Microbiol.">
        <title>The Global Catalogue of Microorganisms (GCM) 10K type strain sequencing project: providing services to taxonomists for standard genome sequencing and annotation.</title>
        <authorList>
            <consortium name="The Broad Institute Genomics Platform"/>
            <consortium name="The Broad Institute Genome Sequencing Center for Infectious Disease"/>
            <person name="Wu L."/>
            <person name="Ma J."/>
        </authorList>
    </citation>
    <scope>NUCLEOTIDE SEQUENCE [LARGE SCALE GENOMIC DNA]</scope>
    <source>
        <strain evidence="3">JCM 17214</strain>
    </source>
</reference>
<dbReference type="Pfam" id="PF01584">
    <property type="entry name" value="CheW"/>
    <property type="match status" value="1"/>
</dbReference>